<sequence>MGTITGPFGVHVNATDPLLDFIDSPPDIYGSGLDGSAVLTGTSNTLLADTFYYNLTLADNATLDTAGYRLFVKNVLSVGTGVVIGRPGGSTAVGSIGGGGALDTNVTNSLGGAGAGGTVTAPTAASGGPNYYKHGPQAVLGYQITAGQTTPLFLNGGSGGTTGDGVGGGVVIIAARYVAIEPGGGAVISATGGTDAGGGVIILISSAPTLNPALTLNASGAGSGADGTANYIEVT</sequence>
<proteinExistence type="predicted"/>
<gene>
    <name evidence="1" type="ORF">METZ01_LOCUS287406</name>
</gene>
<reference evidence="1" key="1">
    <citation type="submission" date="2018-05" db="EMBL/GenBank/DDBJ databases">
        <authorList>
            <person name="Lanie J.A."/>
            <person name="Ng W.-L."/>
            <person name="Kazmierczak K.M."/>
            <person name="Andrzejewski T.M."/>
            <person name="Davidsen T.M."/>
            <person name="Wayne K.J."/>
            <person name="Tettelin H."/>
            <person name="Glass J.I."/>
            <person name="Rusch D."/>
            <person name="Podicherti R."/>
            <person name="Tsui H.-C.T."/>
            <person name="Winkler M.E."/>
        </authorList>
    </citation>
    <scope>NUCLEOTIDE SEQUENCE</scope>
</reference>
<protein>
    <submittedName>
        <fullName evidence="1">Uncharacterized protein</fullName>
    </submittedName>
</protein>
<organism evidence="1">
    <name type="scientific">marine metagenome</name>
    <dbReference type="NCBI Taxonomy" id="408172"/>
    <lineage>
        <taxon>unclassified sequences</taxon>
        <taxon>metagenomes</taxon>
        <taxon>ecological metagenomes</taxon>
    </lineage>
</organism>
<dbReference type="EMBL" id="UINC01086258">
    <property type="protein sequence ID" value="SVC34552.1"/>
    <property type="molecule type" value="Genomic_DNA"/>
</dbReference>
<accession>A0A382LHI5</accession>
<evidence type="ECO:0000313" key="1">
    <source>
        <dbReference type="EMBL" id="SVC34552.1"/>
    </source>
</evidence>
<dbReference type="AlphaFoldDB" id="A0A382LHI5"/>
<name>A0A382LHI5_9ZZZZ</name>